<keyword evidence="6" id="KW-1185">Reference proteome</keyword>
<accession>A0AAN5D2A8</accession>
<evidence type="ECO:0000256" key="2">
    <source>
        <dbReference type="ARBA" id="ARBA00022737"/>
    </source>
</evidence>
<dbReference type="PROSITE" id="PS50919">
    <property type="entry name" value="MIR"/>
    <property type="match status" value="3"/>
</dbReference>
<name>A0AAN5D2A8_9BILA</name>
<keyword evidence="2" id="KW-0677">Repeat</keyword>
<proteinExistence type="predicted"/>
<dbReference type="SMART" id="SM00472">
    <property type="entry name" value="MIR"/>
    <property type="match status" value="3"/>
</dbReference>
<dbReference type="Gene3D" id="2.80.10.50">
    <property type="match status" value="1"/>
</dbReference>
<sequence>LQMIRASLLVASFCLLASAFDDVVTYGSVVKLQNVQEGSRLHSHEVKYGSGSGQQSVTGVRTSDDVNSHWNILAPLGVPTIRGEPVLCGGKVRLQHLKTECFLHSHHFDAPLSKGSQEVSCFGSEKESDTGDNWEVLCSNDEWLESESVRLQHVDTGAFLALSGQQFGRPIQGQREVVGLARESGSVSWRVAEGVLMGRNKQE</sequence>
<dbReference type="Pfam" id="PF02815">
    <property type="entry name" value="MIR"/>
    <property type="match status" value="1"/>
</dbReference>
<dbReference type="SUPFAM" id="SSF82109">
    <property type="entry name" value="MIR domain"/>
    <property type="match status" value="1"/>
</dbReference>
<feature type="domain" description="MIR" evidence="4">
    <location>
        <begin position="83"/>
        <end position="139"/>
    </location>
</feature>
<evidence type="ECO:0000256" key="1">
    <source>
        <dbReference type="ARBA" id="ARBA00022729"/>
    </source>
</evidence>
<dbReference type="PANTHER" id="PTHR46809">
    <property type="entry name" value="STROMAL CELL-DERIVED FACTOR 2-LIKE PROTEIN"/>
    <property type="match status" value="1"/>
</dbReference>
<feature type="signal peptide" evidence="3">
    <location>
        <begin position="1"/>
        <end position="19"/>
    </location>
</feature>
<dbReference type="PANTHER" id="PTHR46809:SF2">
    <property type="entry name" value="GH21273P"/>
    <property type="match status" value="1"/>
</dbReference>
<feature type="non-terminal residue" evidence="5">
    <location>
        <position position="1"/>
    </location>
</feature>
<feature type="domain" description="MIR" evidence="4">
    <location>
        <begin position="140"/>
        <end position="194"/>
    </location>
</feature>
<reference evidence="6" key="1">
    <citation type="submission" date="2022-10" db="EMBL/GenBank/DDBJ databases">
        <title>Genome assembly of Pristionchus species.</title>
        <authorList>
            <person name="Yoshida K."/>
            <person name="Sommer R.J."/>
        </authorList>
    </citation>
    <scope>NUCLEOTIDE SEQUENCE [LARGE SCALE GENOMIC DNA]</scope>
    <source>
        <strain evidence="6">RS5460</strain>
    </source>
</reference>
<dbReference type="AlphaFoldDB" id="A0AAN5D2A8"/>
<organism evidence="5 6">
    <name type="scientific">Pristionchus mayeri</name>
    <dbReference type="NCBI Taxonomy" id="1317129"/>
    <lineage>
        <taxon>Eukaryota</taxon>
        <taxon>Metazoa</taxon>
        <taxon>Ecdysozoa</taxon>
        <taxon>Nematoda</taxon>
        <taxon>Chromadorea</taxon>
        <taxon>Rhabditida</taxon>
        <taxon>Rhabditina</taxon>
        <taxon>Diplogasteromorpha</taxon>
        <taxon>Diplogasteroidea</taxon>
        <taxon>Neodiplogasteridae</taxon>
        <taxon>Pristionchus</taxon>
    </lineage>
</organism>
<evidence type="ECO:0000313" key="6">
    <source>
        <dbReference type="Proteomes" id="UP001328107"/>
    </source>
</evidence>
<feature type="domain" description="MIR" evidence="4">
    <location>
        <begin position="21"/>
        <end position="75"/>
    </location>
</feature>
<evidence type="ECO:0000313" key="5">
    <source>
        <dbReference type="EMBL" id="GMR54520.1"/>
    </source>
</evidence>
<evidence type="ECO:0000259" key="4">
    <source>
        <dbReference type="PROSITE" id="PS50919"/>
    </source>
</evidence>
<keyword evidence="1 3" id="KW-0732">Signal</keyword>
<protein>
    <recommendedName>
        <fullName evidence="4">MIR domain-containing protein</fullName>
    </recommendedName>
</protein>
<dbReference type="EMBL" id="BTRK01000005">
    <property type="protein sequence ID" value="GMR54520.1"/>
    <property type="molecule type" value="Genomic_DNA"/>
</dbReference>
<dbReference type="InterPro" id="IPR036300">
    <property type="entry name" value="MIR_dom_sf"/>
</dbReference>
<comment type="caution">
    <text evidence="5">The sequence shown here is derived from an EMBL/GenBank/DDBJ whole genome shotgun (WGS) entry which is preliminary data.</text>
</comment>
<gene>
    <name evidence="5" type="ORF">PMAYCL1PPCAC_24715</name>
</gene>
<dbReference type="Proteomes" id="UP001328107">
    <property type="component" value="Unassembled WGS sequence"/>
</dbReference>
<dbReference type="InterPro" id="IPR016093">
    <property type="entry name" value="MIR_motif"/>
</dbReference>
<feature type="chain" id="PRO_5042936959" description="MIR domain-containing protein" evidence="3">
    <location>
        <begin position="20"/>
        <end position="203"/>
    </location>
</feature>
<evidence type="ECO:0000256" key="3">
    <source>
        <dbReference type="SAM" id="SignalP"/>
    </source>
</evidence>